<name>A0A3N0AHP0_9ACTN</name>
<evidence type="ECO:0000313" key="3">
    <source>
        <dbReference type="EMBL" id="RNL21624.1"/>
    </source>
</evidence>
<dbReference type="Gene3D" id="3.40.50.450">
    <property type="match status" value="1"/>
</dbReference>
<protein>
    <recommendedName>
        <fullName evidence="2">Cytokinin riboside 5'-monophosphate phosphoribohydrolase</fullName>
        <ecNumber evidence="2">3.2.2.n1</ecNumber>
    </recommendedName>
</protein>
<dbReference type="GO" id="GO:0102682">
    <property type="term" value="F:cytokinin riboside 5'-monophosphate phosphoribohydrolase activity"/>
    <property type="evidence" value="ECO:0007669"/>
    <property type="project" value="RHEA"/>
</dbReference>
<dbReference type="InterPro" id="IPR005269">
    <property type="entry name" value="LOG"/>
</dbReference>
<keyword evidence="4" id="KW-1185">Reference proteome</keyword>
<dbReference type="PANTHER" id="PTHR31223">
    <property type="entry name" value="LOG FAMILY PROTEIN YJL055W"/>
    <property type="match status" value="1"/>
</dbReference>
<evidence type="ECO:0000313" key="4">
    <source>
        <dbReference type="Proteomes" id="UP000267368"/>
    </source>
</evidence>
<dbReference type="GO" id="GO:0009691">
    <property type="term" value="P:cytokinin biosynthetic process"/>
    <property type="evidence" value="ECO:0007669"/>
    <property type="project" value="UniProtKB-UniRule"/>
</dbReference>
<keyword evidence="2" id="KW-0378">Hydrolase</keyword>
<dbReference type="Pfam" id="PF03641">
    <property type="entry name" value="Lysine_decarbox"/>
    <property type="match status" value="1"/>
</dbReference>
<dbReference type="GO" id="GO:0005829">
    <property type="term" value="C:cytosol"/>
    <property type="evidence" value="ECO:0007669"/>
    <property type="project" value="TreeGrafter"/>
</dbReference>
<evidence type="ECO:0000256" key="1">
    <source>
        <dbReference type="ARBA" id="ARBA00006763"/>
    </source>
</evidence>
<sequence length="242" mass="25759">MRSRTRQGTLKRSYAPTWSKAVNSQKHAANLGTSFAPTCRQLLSPNSMRNVQDAENSSLPGGFMNICVFCSSSNNLDDIYLDAAAALGRAIARHGHTLVFGGYDMGLMGASARAAVEAGGRVIGITTEGLSAKGRAVVAGIEEECTTDLSARKKRMVELSDAFVTLPGGLGTFDEFFSVISRVKAGELNAPSALLDVDGFFKPLAALLDDAYARGLNSSNWRAACEIFDDAEALVAWIENAR</sequence>
<reference evidence="4" key="1">
    <citation type="submission" date="2018-05" db="EMBL/GenBank/DDBJ databases">
        <title>Genome Sequencing of selected type strains of the family Eggerthellaceae.</title>
        <authorList>
            <person name="Danylec N."/>
            <person name="Stoll D.A."/>
            <person name="Doetsch A."/>
            <person name="Huch M."/>
        </authorList>
    </citation>
    <scope>NUCLEOTIDE SEQUENCE [LARGE SCALE GENOMIC DNA]</scope>
    <source>
        <strain evidence="4">DSM 17537</strain>
    </source>
</reference>
<dbReference type="EC" id="3.2.2.n1" evidence="2"/>
<dbReference type="PANTHER" id="PTHR31223:SF70">
    <property type="entry name" value="LOG FAMILY PROTEIN YJL055W"/>
    <property type="match status" value="1"/>
</dbReference>
<dbReference type="EMBL" id="QICB01000001">
    <property type="protein sequence ID" value="RNL21624.1"/>
    <property type="molecule type" value="Genomic_DNA"/>
</dbReference>
<dbReference type="NCBIfam" id="TIGR00730">
    <property type="entry name" value="Rossman fold protein, TIGR00730 family"/>
    <property type="match status" value="1"/>
</dbReference>
<dbReference type="AlphaFoldDB" id="A0A3N0AHP0"/>
<evidence type="ECO:0000256" key="2">
    <source>
        <dbReference type="RuleBase" id="RU363015"/>
    </source>
</evidence>
<proteinExistence type="inferred from homology"/>
<accession>A0A3N0AHP0</accession>
<dbReference type="InterPro" id="IPR031100">
    <property type="entry name" value="LOG_fam"/>
</dbReference>
<dbReference type="SUPFAM" id="SSF102405">
    <property type="entry name" value="MCP/YpsA-like"/>
    <property type="match status" value="1"/>
</dbReference>
<comment type="similarity">
    <text evidence="1 2">Belongs to the LOG family.</text>
</comment>
<organism evidence="3 4">
    <name type="scientific">Slackia faecicanis</name>
    <dbReference type="NCBI Taxonomy" id="255723"/>
    <lineage>
        <taxon>Bacteria</taxon>
        <taxon>Bacillati</taxon>
        <taxon>Actinomycetota</taxon>
        <taxon>Coriobacteriia</taxon>
        <taxon>Eggerthellales</taxon>
        <taxon>Eggerthellaceae</taxon>
        <taxon>Slackia</taxon>
    </lineage>
</organism>
<comment type="caution">
    <text evidence="3">The sequence shown here is derived from an EMBL/GenBank/DDBJ whole genome shotgun (WGS) entry which is preliminary data.</text>
</comment>
<keyword evidence="2" id="KW-0203">Cytokinin biosynthesis</keyword>
<comment type="catalytic activity">
    <reaction evidence="2">
        <text>N(6)-(dimethylallyl)adenosine 5'-phosphate + H2O = N(6)-dimethylallyladenine + D-ribose 5-phosphate</text>
        <dbReference type="Rhea" id="RHEA:48560"/>
        <dbReference type="ChEBI" id="CHEBI:15377"/>
        <dbReference type="ChEBI" id="CHEBI:17660"/>
        <dbReference type="ChEBI" id="CHEBI:57526"/>
        <dbReference type="ChEBI" id="CHEBI:78346"/>
        <dbReference type="EC" id="3.2.2.n1"/>
    </reaction>
</comment>
<dbReference type="Proteomes" id="UP000267368">
    <property type="component" value="Unassembled WGS sequence"/>
</dbReference>
<gene>
    <name evidence="3" type="ORF">DMP07_01990</name>
</gene>
<comment type="catalytic activity">
    <reaction evidence="2">
        <text>9-ribosyl-trans-zeatin 5'-phosphate + H2O = trans-zeatin + D-ribose 5-phosphate</text>
        <dbReference type="Rhea" id="RHEA:48564"/>
        <dbReference type="ChEBI" id="CHEBI:15377"/>
        <dbReference type="ChEBI" id="CHEBI:16522"/>
        <dbReference type="ChEBI" id="CHEBI:78346"/>
        <dbReference type="ChEBI" id="CHEBI:87947"/>
        <dbReference type="EC" id="3.2.2.n1"/>
    </reaction>
</comment>